<dbReference type="Proteomes" id="UP000728185">
    <property type="component" value="Unassembled WGS sequence"/>
</dbReference>
<sequence length="92" mass="10355">LNSTLTCPHCKRLTSVGPEFSRNRKRIFFSYALVLLTIGLSTTISTYLCRHLTGGVYSVQVGLLFSGLVMFFKAYQYQLMPVSHVIISGYEI</sequence>
<evidence type="ECO:0000256" key="8">
    <source>
        <dbReference type="ARBA" id="ARBA00022989"/>
    </source>
</evidence>
<dbReference type="EMBL" id="LUCM01005578">
    <property type="protein sequence ID" value="KAA0192599.1"/>
    <property type="molecule type" value="Genomic_DNA"/>
</dbReference>
<evidence type="ECO:0000256" key="10">
    <source>
        <dbReference type="ARBA" id="ARBA00023228"/>
    </source>
</evidence>
<gene>
    <name evidence="12" type="ORF">FBUS_07797</name>
</gene>
<evidence type="ECO:0000256" key="9">
    <source>
        <dbReference type="ARBA" id="ARBA00023136"/>
    </source>
</evidence>
<organism evidence="12 13">
    <name type="scientific">Fasciolopsis buskii</name>
    <dbReference type="NCBI Taxonomy" id="27845"/>
    <lineage>
        <taxon>Eukaryota</taxon>
        <taxon>Metazoa</taxon>
        <taxon>Spiralia</taxon>
        <taxon>Lophotrochozoa</taxon>
        <taxon>Platyhelminthes</taxon>
        <taxon>Trematoda</taxon>
        <taxon>Digenea</taxon>
        <taxon>Plagiorchiida</taxon>
        <taxon>Echinostomata</taxon>
        <taxon>Echinostomatoidea</taxon>
        <taxon>Fasciolidae</taxon>
        <taxon>Fasciolopsis</taxon>
    </lineage>
</organism>
<dbReference type="GO" id="GO:0005765">
    <property type="term" value="C:lysosomal membrane"/>
    <property type="evidence" value="ECO:0007669"/>
    <property type="project" value="UniProtKB-SubCell"/>
</dbReference>
<dbReference type="EC" id="3.1.3.78" evidence="4 11"/>
<name>A0A8E0RY52_9TREM</name>
<dbReference type="AlphaFoldDB" id="A0A8E0RY52"/>
<evidence type="ECO:0000256" key="6">
    <source>
        <dbReference type="ARBA" id="ARBA00022753"/>
    </source>
</evidence>
<comment type="caution">
    <text evidence="12">The sequence shown here is derived from an EMBL/GenBank/DDBJ whole genome shotgun (WGS) entry which is preliminary data.</text>
</comment>
<dbReference type="PANTHER" id="PTHR21014:SF6">
    <property type="entry name" value="PHOSPHATIDYLINOSITOL-4,5-BISPHOSPHATE 4-PHOSPHATASE"/>
    <property type="match status" value="1"/>
</dbReference>
<proteinExistence type="predicted"/>
<evidence type="ECO:0000256" key="4">
    <source>
        <dbReference type="ARBA" id="ARBA00012936"/>
    </source>
</evidence>
<evidence type="ECO:0000256" key="5">
    <source>
        <dbReference type="ARBA" id="ARBA00022692"/>
    </source>
</evidence>
<dbReference type="OrthoDB" id="9939933at2759"/>
<dbReference type="GO" id="GO:0046856">
    <property type="term" value="P:phosphatidylinositol dephosphorylation"/>
    <property type="evidence" value="ECO:0007669"/>
    <property type="project" value="InterPro"/>
</dbReference>
<dbReference type="GO" id="GO:0005886">
    <property type="term" value="C:plasma membrane"/>
    <property type="evidence" value="ECO:0007669"/>
    <property type="project" value="TreeGrafter"/>
</dbReference>
<evidence type="ECO:0000256" key="7">
    <source>
        <dbReference type="ARBA" id="ARBA00022801"/>
    </source>
</evidence>
<evidence type="ECO:0000256" key="1">
    <source>
        <dbReference type="ARBA" id="ARBA00001261"/>
    </source>
</evidence>
<keyword evidence="5 11" id="KW-0812">Transmembrane</keyword>
<protein>
    <recommendedName>
        <fullName evidence="4 11">Phosphatidylinositol-4,5-bisphosphate 4-phosphatase</fullName>
        <ecNumber evidence="4 11">3.1.3.78</ecNumber>
    </recommendedName>
</protein>
<comment type="catalytic activity">
    <reaction evidence="1 11">
        <text>a 1,2-diacyl-sn-glycero-3-phospho-(1D-myo-inositol-4,5-bisphosphate) + H2O = a 1,2-diacyl-sn-glycero-3-phospho-(1D-myo-inositol-5-phosphate) + phosphate</text>
        <dbReference type="Rhea" id="RHEA:25674"/>
        <dbReference type="ChEBI" id="CHEBI:15377"/>
        <dbReference type="ChEBI" id="CHEBI:43474"/>
        <dbReference type="ChEBI" id="CHEBI:57795"/>
        <dbReference type="ChEBI" id="CHEBI:58456"/>
        <dbReference type="EC" id="3.1.3.78"/>
    </reaction>
</comment>
<dbReference type="Pfam" id="PF09788">
    <property type="entry name" value="Tmemb_55A"/>
    <property type="match status" value="1"/>
</dbReference>
<accession>A0A8E0RY52</accession>
<dbReference type="PANTHER" id="PTHR21014">
    <property type="entry name" value="PHOSPHATIDYLINOSITOL-4,5-BISPHOSPHATE 4-PHOSPHATASE"/>
    <property type="match status" value="1"/>
</dbReference>
<dbReference type="GO" id="GO:0030670">
    <property type="term" value="C:phagocytic vesicle membrane"/>
    <property type="evidence" value="ECO:0007669"/>
    <property type="project" value="TreeGrafter"/>
</dbReference>
<keyword evidence="10 11" id="KW-0458">Lysosome</keyword>
<evidence type="ECO:0000256" key="3">
    <source>
        <dbReference type="ARBA" id="ARBA00004155"/>
    </source>
</evidence>
<reference evidence="12" key="1">
    <citation type="submission" date="2019-05" db="EMBL/GenBank/DDBJ databases">
        <title>Annotation for the trematode Fasciolopsis buski.</title>
        <authorList>
            <person name="Choi Y.-J."/>
        </authorList>
    </citation>
    <scope>NUCLEOTIDE SEQUENCE</scope>
    <source>
        <strain evidence="12">HT</strain>
        <tissue evidence="12">Whole worm</tissue>
    </source>
</reference>
<dbReference type="GO" id="GO:0031902">
    <property type="term" value="C:late endosome membrane"/>
    <property type="evidence" value="ECO:0007669"/>
    <property type="project" value="UniProtKB-SubCell"/>
</dbReference>
<evidence type="ECO:0000256" key="2">
    <source>
        <dbReference type="ARBA" id="ARBA00004107"/>
    </source>
</evidence>
<feature type="non-terminal residue" evidence="12">
    <location>
        <position position="1"/>
    </location>
</feature>
<keyword evidence="9 11" id="KW-0472">Membrane</keyword>
<comment type="function">
    <text evidence="11">Catalyzes the hydrolysis of phosphatidylinositol-4,5-bisphosphate (PtdIns-4,5-P2) to phosphatidylinositol-4-phosphate (PtdIns-4-P).</text>
</comment>
<evidence type="ECO:0000313" key="12">
    <source>
        <dbReference type="EMBL" id="KAA0192599.1"/>
    </source>
</evidence>
<keyword evidence="8 11" id="KW-1133">Transmembrane helix</keyword>
<dbReference type="GO" id="GO:0034597">
    <property type="term" value="F:phosphatidylinositol-4,5-bisphosphate 4-phosphatase activity"/>
    <property type="evidence" value="ECO:0007669"/>
    <property type="project" value="UniProtKB-EC"/>
</dbReference>
<comment type="subcellular location">
    <subcellularLocation>
        <location evidence="2 11">Late endosome membrane</location>
        <topology evidence="2 11">Multi-pass membrane protein</topology>
    </subcellularLocation>
    <subcellularLocation>
        <location evidence="3 11">Lysosome membrane</location>
        <topology evidence="3 11">Multi-pass membrane protein</topology>
    </subcellularLocation>
</comment>
<keyword evidence="13" id="KW-1185">Reference proteome</keyword>
<keyword evidence="6 11" id="KW-0967">Endosome</keyword>
<evidence type="ECO:0000256" key="11">
    <source>
        <dbReference type="RuleBase" id="RU365008"/>
    </source>
</evidence>
<feature type="transmembrane region" description="Helical" evidence="11">
    <location>
        <begin position="28"/>
        <end position="48"/>
    </location>
</feature>
<evidence type="ECO:0000313" key="13">
    <source>
        <dbReference type="Proteomes" id="UP000728185"/>
    </source>
</evidence>
<feature type="transmembrane region" description="Helical" evidence="11">
    <location>
        <begin position="54"/>
        <end position="72"/>
    </location>
</feature>
<dbReference type="InterPro" id="IPR019178">
    <property type="entry name" value="PtdIns-P2-Ptase"/>
</dbReference>
<keyword evidence="7 11" id="KW-0378">Hydrolase</keyword>